<evidence type="ECO:0000256" key="1">
    <source>
        <dbReference type="SAM" id="SignalP"/>
    </source>
</evidence>
<evidence type="ECO:0000313" key="2">
    <source>
        <dbReference type="EMBL" id="SHK73679.1"/>
    </source>
</evidence>
<feature type="signal peptide" evidence="1">
    <location>
        <begin position="1"/>
        <end position="20"/>
    </location>
</feature>
<reference evidence="2 3" key="1">
    <citation type="submission" date="2016-11" db="EMBL/GenBank/DDBJ databases">
        <authorList>
            <person name="Jaros S."/>
            <person name="Januszkiewicz K."/>
            <person name="Wedrychowicz H."/>
        </authorList>
    </citation>
    <scope>NUCLEOTIDE SEQUENCE [LARGE SCALE GENOMIC DNA]</scope>
    <source>
        <strain evidence="2 3">GAS499</strain>
    </source>
</reference>
<name>A0A1M6UWS3_9BRAD</name>
<dbReference type="RefSeq" id="WP_079540745.1">
    <property type="nucleotide sequence ID" value="NZ_LT670844.1"/>
</dbReference>
<evidence type="ECO:0008006" key="4">
    <source>
        <dbReference type="Google" id="ProtNLM"/>
    </source>
</evidence>
<organism evidence="2 3">
    <name type="scientific">Bradyrhizobium lablabi</name>
    <dbReference type="NCBI Taxonomy" id="722472"/>
    <lineage>
        <taxon>Bacteria</taxon>
        <taxon>Pseudomonadati</taxon>
        <taxon>Pseudomonadota</taxon>
        <taxon>Alphaproteobacteria</taxon>
        <taxon>Hyphomicrobiales</taxon>
        <taxon>Nitrobacteraceae</taxon>
        <taxon>Bradyrhizobium</taxon>
    </lineage>
</organism>
<dbReference type="AlphaFoldDB" id="A0A1M6UWS3"/>
<feature type="chain" id="PRO_5012861763" description="Transmembrane protein" evidence="1">
    <location>
        <begin position="21"/>
        <end position="97"/>
    </location>
</feature>
<keyword evidence="1" id="KW-0732">Signal</keyword>
<evidence type="ECO:0000313" key="3">
    <source>
        <dbReference type="Proteomes" id="UP000189935"/>
    </source>
</evidence>
<sequence length="97" mass="10977">MTKWIGAVILVLPLIFAGSAAIHPAAAEPSPAALQKPQALKATDVSARRRYRHHLLFVDRAYPGPYFPSYYDRPHYYAPAPFVPFNFGYPLLPPPWW</sequence>
<protein>
    <recommendedName>
        <fullName evidence="4">Transmembrane protein</fullName>
    </recommendedName>
</protein>
<dbReference type="EMBL" id="LT670844">
    <property type="protein sequence ID" value="SHK73679.1"/>
    <property type="molecule type" value="Genomic_DNA"/>
</dbReference>
<gene>
    <name evidence="2" type="ORF">SAMN05444159_4058</name>
</gene>
<proteinExistence type="predicted"/>
<dbReference type="Proteomes" id="UP000189935">
    <property type="component" value="Chromosome I"/>
</dbReference>
<accession>A0A1M6UWS3</accession>